<name>A0A914YKJ9_9BILA</name>
<dbReference type="Proteomes" id="UP000887577">
    <property type="component" value="Unplaced"/>
</dbReference>
<sequence>MFQKDTFKKLADILPDLKEFSVLSLDGLTEAFDFASITDFLLKNENLVIFLRFDEDIPLSDAYKEILEKFIDKIIETPPKEFPYIEFPRFENSILYNDYRKLYDSRK</sequence>
<accession>A0A914YKJ9</accession>
<proteinExistence type="predicted"/>
<evidence type="ECO:0000313" key="1">
    <source>
        <dbReference type="Proteomes" id="UP000887577"/>
    </source>
</evidence>
<keyword evidence="1" id="KW-1185">Reference proteome</keyword>
<organism evidence="1 2">
    <name type="scientific">Panagrolaimus superbus</name>
    <dbReference type="NCBI Taxonomy" id="310955"/>
    <lineage>
        <taxon>Eukaryota</taxon>
        <taxon>Metazoa</taxon>
        <taxon>Ecdysozoa</taxon>
        <taxon>Nematoda</taxon>
        <taxon>Chromadorea</taxon>
        <taxon>Rhabditida</taxon>
        <taxon>Tylenchina</taxon>
        <taxon>Panagrolaimomorpha</taxon>
        <taxon>Panagrolaimoidea</taxon>
        <taxon>Panagrolaimidae</taxon>
        <taxon>Panagrolaimus</taxon>
    </lineage>
</organism>
<protein>
    <submittedName>
        <fullName evidence="2">Uncharacterized protein</fullName>
    </submittedName>
</protein>
<reference evidence="2" key="1">
    <citation type="submission" date="2022-11" db="UniProtKB">
        <authorList>
            <consortium name="WormBaseParasite"/>
        </authorList>
    </citation>
    <scope>IDENTIFICATION</scope>
</reference>
<dbReference type="AlphaFoldDB" id="A0A914YKJ9"/>
<evidence type="ECO:0000313" key="2">
    <source>
        <dbReference type="WBParaSite" id="PSU_v2.g17845.t1"/>
    </source>
</evidence>
<dbReference type="WBParaSite" id="PSU_v2.g17845.t1">
    <property type="protein sequence ID" value="PSU_v2.g17845.t1"/>
    <property type="gene ID" value="PSU_v2.g17845"/>
</dbReference>